<dbReference type="Gene3D" id="3.40.50.1000">
    <property type="entry name" value="HAD superfamily/HAD-like"/>
    <property type="match status" value="1"/>
</dbReference>
<dbReference type="CDD" id="cd07521">
    <property type="entry name" value="HAD_FCP1-like"/>
    <property type="match status" value="1"/>
</dbReference>
<reference evidence="9 11" key="3">
    <citation type="submission" date="2019-11" db="EMBL/GenBank/DDBJ databases">
        <authorList>
            <person name="Jiao W.-B."/>
            <person name="Schneeberger K."/>
        </authorList>
    </citation>
    <scope>NUCLEOTIDE SEQUENCE [LARGE SCALE GENOMIC DNA]</scope>
    <source>
        <strain evidence="11">cv. An-1</strain>
    </source>
</reference>
<name>A0A178VCE2_ARATH</name>
<dbReference type="InterPro" id="IPR004274">
    <property type="entry name" value="FCP1_dom"/>
</dbReference>
<dbReference type="InterPro" id="IPR036412">
    <property type="entry name" value="HAD-like_sf"/>
</dbReference>
<accession>A0A178VCE2</accession>
<evidence type="ECO:0000256" key="4">
    <source>
        <dbReference type="ARBA" id="ARBA00047761"/>
    </source>
</evidence>
<dbReference type="InterPro" id="IPR023214">
    <property type="entry name" value="HAD_sf"/>
</dbReference>
<dbReference type="Proteomes" id="UP000426265">
    <property type="component" value="Unassembled WGS sequence"/>
</dbReference>
<protein>
    <recommendedName>
        <fullName evidence="6">RNA polymerase II C-terminal domain phosphatase-like</fullName>
        <ecNumber evidence="6">3.1.3.16</ecNumber>
    </recommendedName>
</protein>
<keyword evidence="3 6" id="KW-0539">Nucleus</keyword>
<dbReference type="EC" id="3.1.3.16" evidence="6"/>
<evidence type="ECO:0000256" key="5">
    <source>
        <dbReference type="ARBA" id="ARBA00048336"/>
    </source>
</evidence>
<organism evidence="8 10">
    <name type="scientific">Arabidopsis thaliana</name>
    <name type="common">Mouse-ear cress</name>
    <dbReference type="NCBI Taxonomy" id="3702"/>
    <lineage>
        <taxon>Eukaryota</taxon>
        <taxon>Viridiplantae</taxon>
        <taxon>Streptophyta</taxon>
        <taxon>Embryophyta</taxon>
        <taxon>Tracheophyta</taxon>
        <taxon>Spermatophyta</taxon>
        <taxon>Magnoliopsida</taxon>
        <taxon>eudicotyledons</taxon>
        <taxon>Gunneridae</taxon>
        <taxon>Pentapetalae</taxon>
        <taxon>rosids</taxon>
        <taxon>malvids</taxon>
        <taxon>Brassicales</taxon>
        <taxon>Brassicaceae</taxon>
        <taxon>Camelineae</taxon>
        <taxon>Arabidopsis</taxon>
    </lineage>
</organism>
<dbReference type="PANTHER" id="PTHR23081">
    <property type="entry name" value="RNA POLYMERASE II CTD PHOSPHATASE"/>
    <property type="match status" value="1"/>
</dbReference>
<dbReference type="GO" id="GO:0008420">
    <property type="term" value="F:RNA polymerase II CTD heptapeptide repeat phosphatase activity"/>
    <property type="evidence" value="ECO:0007669"/>
    <property type="project" value="UniProtKB-UniRule"/>
</dbReference>
<dbReference type="SUPFAM" id="SSF56784">
    <property type="entry name" value="HAD-like"/>
    <property type="match status" value="1"/>
</dbReference>
<evidence type="ECO:0000259" key="7">
    <source>
        <dbReference type="PROSITE" id="PS50969"/>
    </source>
</evidence>
<keyword evidence="2 6" id="KW-0378">Hydrolase</keyword>
<reference evidence="10" key="1">
    <citation type="journal article" date="2016" name="Proc. Natl. Acad. Sci. U.S.A.">
        <title>Chromosome-level assembly of Arabidopsis thaliana Ler reveals the extent of translocation and inversion polymorphisms.</title>
        <authorList>
            <person name="Zapata L."/>
            <person name="Ding J."/>
            <person name="Willing E.M."/>
            <person name="Hartwig B."/>
            <person name="Bezdan D."/>
            <person name="Jiao W.B."/>
            <person name="Patel V."/>
            <person name="Velikkakam James G."/>
            <person name="Koornneef M."/>
            <person name="Ossowski S."/>
            <person name="Schneeberger K."/>
        </authorList>
    </citation>
    <scope>NUCLEOTIDE SEQUENCE [LARGE SCALE GENOMIC DNA]</scope>
    <source>
        <strain evidence="10">cv. Landsberg erecta</strain>
    </source>
</reference>
<dbReference type="FunFam" id="3.40.50.1000:FF:000235">
    <property type="entry name" value="Haloacid dehalogenase-like hydrolase (HAD) superfamily protein"/>
    <property type="match status" value="1"/>
</dbReference>
<evidence type="ECO:0000313" key="8">
    <source>
        <dbReference type="EMBL" id="OAP04057.1"/>
    </source>
</evidence>
<evidence type="ECO:0000256" key="2">
    <source>
        <dbReference type="ARBA" id="ARBA00022801"/>
    </source>
</evidence>
<evidence type="ECO:0000313" key="10">
    <source>
        <dbReference type="Proteomes" id="UP000078284"/>
    </source>
</evidence>
<comment type="function">
    <text evidence="6">This promotes the activity of RNA polymerase II.</text>
</comment>
<dbReference type="PROSITE" id="PS50969">
    <property type="entry name" value="FCP1"/>
    <property type="match status" value="1"/>
</dbReference>
<dbReference type="InterPro" id="IPR011947">
    <property type="entry name" value="FCP1_euk"/>
</dbReference>
<dbReference type="SMART" id="SM00577">
    <property type="entry name" value="CPDc"/>
    <property type="match status" value="1"/>
</dbReference>
<dbReference type="EMBL" id="LUHQ01000003">
    <property type="protein sequence ID" value="OAP04057.1"/>
    <property type="molecule type" value="Genomic_DNA"/>
</dbReference>
<evidence type="ECO:0000256" key="6">
    <source>
        <dbReference type="RuleBase" id="RU366066"/>
    </source>
</evidence>
<comment type="catalytic activity">
    <reaction evidence="5 6">
        <text>O-phospho-L-threonyl-[protein] + H2O = L-threonyl-[protein] + phosphate</text>
        <dbReference type="Rhea" id="RHEA:47004"/>
        <dbReference type="Rhea" id="RHEA-COMP:11060"/>
        <dbReference type="Rhea" id="RHEA-COMP:11605"/>
        <dbReference type="ChEBI" id="CHEBI:15377"/>
        <dbReference type="ChEBI" id="CHEBI:30013"/>
        <dbReference type="ChEBI" id="CHEBI:43474"/>
        <dbReference type="ChEBI" id="CHEBI:61977"/>
        <dbReference type="EC" id="3.1.3.16"/>
    </reaction>
</comment>
<gene>
    <name evidence="8" type="ordered locus">AXX17_At3g20850</name>
    <name evidence="9" type="ORF">AN1_LOCUS13381</name>
</gene>
<comment type="catalytic activity">
    <reaction evidence="4 6">
        <text>O-phospho-L-seryl-[protein] + H2O = L-seryl-[protein] + phosphate</text>
        <dbReference type="Rhea" id="RHEA:20629"/>
        <dbReference type="Rhea" id="RHEA-COMP:9863"/>
        <dbReference type="Rhea" id="RHEA-COMP:11604"/>
        <dbReference type="ChEBI" id="CHEBI:15377"/>
        <dbReference type="ChEBI" id="CHEBI:29999"/>
        <dbReference type="ChEBI" id="CHEBI:43474"/>
        <dbReference type="ChEBI" id="CHEBI:83421"/>
        <dbReference type="EC" id="3.1.3.16"/>
    </reaction>
</comment>
<evidence type="ECO:0000256" key="1">
    <source>
        <dbReference type="ARBA" id="ARBA00004123"/>
    </source>
</evidence>
<sequence>MSVVENFSSEPKAKRRKIEPTINESSSSLSSSSSCGHWYICHGICIGCKSTVKKSQGRAFDYIFDGLQLSHEAVALTKCFTTKLSCLNEKKLHLVLDLDHTLLHTVMVPSLSQAEKYLIEEAGSATRDDLWKIKAVGDPMEFLTKLRPFLRDFLKEANEFFTMYVYTKGSRVYAKQVLELIDPKKLYFGDRVITKTESPHMKTLDFVLAEERGVVIVDDTRNVWPDHKSNLVDISKYSYFRLKGQDSMPYSEEKTDESESEGGLAYVLKLLKEVHQRFFRVEEELESKDVRSLLQEIDFELNVESVE</sequence>
<dbReference type="NCBIfam" id="TIGR02250">
    <property type="entry name" value="FCP1_euk"/>
    <property type="match status" value="1"/>
</dbReference>
<dbReference type="Proteomes" id="UP000078284">
    <property type="component" value="Chromosome 3"/>
</dbReference>
<dbReference type="EMBL" id="CACRSJ010000106">
    <property type="protein sequence ID" value="VYS57934.1"/>
    <property type="molecule type" value="Genomic_DNA"/>
</dbReference>
<proteinExistence type="predicted"/>
<evidence type="ECO:0000256" key="3">
    <source>
        <dbReference type="ARBA" id="ARBA00023242"/>
    </source>
</evidence>
<reference evidence="8" key="2">
    <citation type="submission" date="2016-03" db="EMBL/GenBank/DDBJ databases">
        <title>Full-length assembly of Arabidopsis thaliana Ler reveals the complement of translocations and inversions.</title>
        <authorList>
            <person name="Zapata L."/>
            <person name="Schneeberger K."/>
            <person name="Ossowski S."/>
        </authorList>
    </citation>
    <scope>NUCLEOTIDE SEQUENCE [LARGE SCALE GENOMIC DNA]</scope>
    <source>
        <tissue evidence="8">Leaf</tissue>
    </source>
</reference>
<evidence type="ECO:0000313" key="9">
    <source>
        <dbReference type="EMBL" id="VYS57934.1"/>
    </source>
</evidence>
<dbReference type="GO" id="GO:0005634">
    <property type="term" value="C:nucleus"/>
    <property type="evidence" value="ECO:0007669"/>
    <property type="project" value="UniProtKB-SubCell"/>
</dbReference>
<comment type="subcellular location">
    <subcellularLocation>
        <location evidence="1 6">Nucleus</location>
    </subcellularLocation>
</comment>
<evidence type="ECO:0000313" key="11">
    <source>
        <dbReference type="Proteomes" id="UP000426265"/>
    </source>
</evidence>
<dbReference type="AlphaFoldDB" id="A0A178VCE2"/>
<dbReference type="PANTHER" id="PTHR23081:SF21">
    <property type="entry name" value="RNA POLYMERASE II C-TERMINAL DOMAIN PHOSPHATASE-LIKE-RELATED"/>
    <property type="match status" value="1"/>
</dbReference>
<dbReference type="InterPro" id="IPR039189">
    <property type="entry name" value="Fcp1"/>
</dbReference>
<feature type="domain" description="FCP1 homology" evidence="7">
    <location>
        <begin position="87"/>
        <end position="259"/>
    </location>
</feature>
<dbReference type="Pfam" id="PF03031">
    <property type="entry name" value="NIF"/>
    <property type="match status" value="1"/>
</dbReference>